<dbReference type="RefSeq" id="WP_004921259.1">
    <property type="nucleotide sequence ID" value="NC_017731.1"/>
</dbReference>
<dbReference type="OrthoDB" id="9765721at2"/>
<dbReference type="AlphaFoldDB" id="A0A140NFB5"/>
<evidence type="ECO:0000313" key="3">
    <source>
        <dbReference type="Proteomes" id="UP000005012"/>
    </source>
</evidence>
<evidence type="ECO:0000256" key="1">
    <source>
        <dbReference type="SAM" id="Phobius"/>
    </source>
</evidence>
<organism evidence="2 3">
    <name type="scientific">Providencia stuartii (strain MRSN 2154)</name>
    <dbReference type="NCBI Taxonomy" id="1157951"/>
    <lineage>
        <taxon>Bacteria</taxon>
        <taxon>Pseudomonadati</taxon>
        <taxon>Pseudomonadota</taxon>
        <taxon>Gammaproteobacteria</taxon>
        <taxon>Enterobacterales</taxon>
        <taxon>Morganellaceae</taxon>
        <taxon>Providencia</taxon>
    </lineage>
</organism>
<accession>A0A140NFB5</accession>
<gene>
    <name evidence="2" type="ordered locus">S70_02705</name>
</gene>
<keyword evidence="1" id="KW-1133">Transmembrane helix</keyword>
<keyword evidence="1" id="KW-0812">Transmembrane</keyword>
<evidence type="ECO:0000313" key="2">
    <source>
        <dbReference type="EMBL" id="AFH92434.1"/>
    </source>
</evidence>
<feature type="transmembrane region" description="Helical" evidence="1">
    <location>
        <begin position="334"/>
        <end position="358"/>
    </location>
</feature>
<name>A0A140NFB5_PROSM</name>
<feature type="transmembrane region" description="Helical" evidence="1">
    <location>
        <begin position="107"/>
        <end position="125"/>
    </location>
</feature>
<dbReference type="KEGG" id="psi:S70_02705"/>
<sequence length="410" mass="47930">MENATKNLLDIDIEKEDIRSQVHHVKFHGDNTEYFFIWIVNVLLTILTLGIYSAWATVRTRRYFLGNTEVNGSRLEYHASPVRILVSRLIIFFFFALYLAVNYLFQPIAYVILSLFFLMLPYFIIRSCRFHAIMTSYRNVRFNFLGSYKKGYWYFFILPLLLLLGAIAFSFLVGQVIGLIAIFSSANTNEHINLSRYFIGTYATLLLIAISLYAIFAIRTKQLYEYFANNFYFGKSAFKLKMNYRAVAKIYSIAFLILVPFIILSGFSIISMIKTVIIHESNFSELEPPVFLFLFIYLYLYVGFFFSYSYIHIMMRREFFNKLEFSNELKFSSSITYFSYLILLFSNSLIIIFTLGLATPIAQIRHARYFAMNTKITGDMSLENELAHDETHSNSFHDETLDSFDFGLSL</sequence>
<feature type="transmembrane region" description="Helical" evidence="1">
    <location>
        <begin position="197"/>
        <end position="218"/>
    </location>
</feature>
<feature type="transmembrane region" description="Helical" evidence="1">
    <location>
        <begin position="82"/>
        <end position="101"/>
    </location>
</feature>
<evidence type="ECO:0008006" key="4">
    <source>
        <dbReference type="Google" id="ProtNLM"/>
    </source>
</evidence>
<protein>
    <recommendedName>
        <fullName evidence="4">Inner membrane protein yjgN</fullName>
    </recommendedName>
</protein>
<feature type="transmembrane region" description="Helical" evidence="1">
    <location>
        <begin position="250"/>
        <end position="270"/>
    </location>
</feature>
<dbReference type="PATRIC" id="fig|1157951.4.peg.536"/>
<feature type="transmembrane region" description="Helical" evidence="1">
    <location>
        <begin position="35"/>
        <end position="55"/>
    </location>
</feature>
<feature type="transmembrane region" description="Helical" evidence="1">
    <location>
        <begin position="290"/>
        <end position="313"/>
    </location>
</feature>
<proteinExistence type="predicted"/>
<keyword evidence="1" id="KW-0472">Membrane</keyword>
<reference evidence="3" key="2">
    <citation type="submission" date="2012-04" db="EMBL/GenBank/DDBJ databases">
        <title>Complete genome sequence of Providencia stuartii clinical isolate MRSN 2154.</title>
        <authorList>
            <person name="Clifford R.J."/>
            <person name="Hang J."/>
            <person name="Riley M.C."/>
            <person name="Onmus-Leone F."/>
            <person name="Kuschner R.A."/>
            <person name="Lesho E.P."/>
            <person name="Waterman P.E."/>
        </authorList>
    </citation>
    <scope>NUCLEOTIDE SEQUENCE [LARGE SCALE GENOMIC DNA]</scope>
    <source>
        <strain evidence="3">MRSN 2154</strain>
    </source>
</reference>
<dbReference type="Proteomes" id="UP000005012">
    <property type="component" value="Chromosome"/>
</dbReference>
<dbReference type="InterPro" id="IPR010295">
    <property type="entry name" value="DUF898"/>
</dbReference>
<dbReference type="HOGENOM" id="CLU_049287_0_0_6"/>
<dbReference type="Pfam" id="PF05987">
    <property type="entry name" value="DUF898"/>
    <property type="match status" value="1"/>
</dbReference>
<dbReference type="EMBL" id="CP003488">
    <property type="protein sequence ID" value="AFH92434.1"/>
    <property type="molecule type" value="Genomic_DNA"/>
</dbReference>
<feature type="transmembrane region" description="Helical" evidence="1">
    <location>
        <begin position="152"/>
        <end position="185"/>
    </location>
</feature>
<dbReference type="GeneID" id="93518724"/>
<reference evidence="2 3" key="1">
    <citation type="journal article" date="2012" name="J. Bacteriol.">
        <title>Complete Genome Sequence of Providencia stuartii Clinical Isolate MRSN 2154.</title>
        <authorList>
            <person name="Clifford R.J."/>
            <person name="Hang J."/>
            <person name="Riley M.C."/>
            <person name="Onmus-Leone F."/>
            <person name="Kuschner R.A."/>
            <person name="Lesho E.P."/>
            <person name="Waterman P.E."/>
        </authorList>
    </citation>
    <scope>NUCLEOTIDE SEQUENCE [LARGE SCALE GENOMIC DNA]</scope>
    <source>
        <strain evidence="2 3">MRSN 2154</strain>
    </source>
</reference>